<comment type="cofactor">
    <cofactor evidence="2">
        <name>[4Fe-4S] cluster</name>
        <dbReference type="ChEBI" id="CHEBI:49883"/>
    </cofactor>
</comment>
<dbReference type="InterPro" id="IPR051796">
    <property type="entry name" value="ISF_SsuE-like"/>
</dbReference>
<dbReference type="AlphaFoldDB" id="A2SU32"/>
<keyword evidence="3" id="KW-0285">Flavoprotein</keyword>
<dbReference type="OrthoDB" id="9059at2157"/>
<sequence>MPLSVLAITTSPRRHGNTESALDTVLESFSGMSVEKVVLNDLNIAPCKGCGKCEKTGVCIHQDDFAELGEKIRACDLLVFASPVYSMSVCAQAKILIDRCQVFWSRKYVLHDLPKPEGKKFAMFISASGQTRKGIFDHTVPVAQFLFDVSQIPASRIRYLLLPGLDKISDFRKNPEMIAKAKEAGDAMAALMVEE</sequence>
<dbReference type="PANTHER" id="PTHR43278">
    <property type="entry name" value="NAD(P)H-DEPENDENT FMN-CONTAINING OXIDOREDUCTASE YWQN-RELATED"/>
    <property type="match status" value="1"/>
</dbReference>
<evidence type="ECO:0000256" key="4">
    <source>
        <dbReference type="ARBA" id="ARBA00022643"/>
    </source>
</evidence>
<evidence type="ECO:0000313" key="8">
    <source>
        <dbReference type="Proteomes" id="UP000000365"/>
    </source>
</evidence>
<dbReference type="HOGENOM" id="CLU_050993_4_2_2"/>
<dbReference type="KEGG" id="mla:Mlab_1677"/>
<evidence type="ECO:0000313" key="7">
    <source>
        <dbReference type="EMBL" id="ABN07838.1"/>
    </source>
</evidence>
<dbReference type="InterPro" id="IPR029039">
    <property type="entry name" value="Flavoprotein-like_sf"/>
</dbReference>
<evidence type="ECO:0000256" key="1">
    <source>
        <dbReference type="ARBA" id="ARBA00001917"/>
    </source>
</evidence>
<dbReference type="EMBL" id="CP000559">
    <property type="protein sequence ID" value="ABN07838.1"/>
    <property type="molecule type" value="Genomic_DNA"/>
</dbReference>
<evidence type="ECO:0000256" key="3">
    <source>
        <dbReference type="ARBA" id="ARBA00022630"/>
    </source>
</evidence>
<comment type="cofactor">
    <cofactor evidence="1">
        <name>FMN</name>
        <dbReference type="ChEBI" id="CHEBI:58210"/>
    </cofactor>
</comment>
<dbReference type="RefSeq" id="WP_011834041.1">
    <property type="nucleotide sequence ID" value="NC_008942.1"/>
</dbReference>
<dbReference type="STRING" id="410358.Mlab_1677"/>
<dbReference type="Pfam" id="PF03358">
    <property type="entry name" value="FMN_red"/>
    <property type="match status" value="1"/>
</dbReference>
<dbReference type="SUPFAM" id="SSF52218">
    <property type="entry name" value="Flavoproteins"/>
    <property type="match status" value="1"/>
</dbReference>
<accession>A2SU32</accession>
<keyword evidence="8" id="KW-1185">Reference proteome</keyword>
<dbReference type="Gene3D" id="3.40.50.360">
    <property type="match status" value="1"/>
</dbReference>
<organism evidence="7 8">
    <name type="scientific">Methanocorpusculum labreanum (strain ATCC 43576 / DSM 4855 / Z)</name>
    <dbReference type="NCBI Taxonomy" id="410358"/>
    <lineage>
        <taxon>Archaea</taxon>
        <taxon>Methanobacteriati</taxon>
        <taxon>Methanobacteriota</taxon>
        <taxon>Stenosarchaea group</taxon>
        <taxon>Methanomicrobia</taxon>
        <taxon>Methanomicrobiales</taxon>
        <taxon>Methanocorpusculaceae</taxon>
        <taxon>Methanocorpusculum</taxon>
    </lineage>
</organism>
<evidence type="ECO:0000259" key="6">
    <source>
        <dbReference type="Pfam" id="PF03358"/>
    </source>
</evidence>
<gene>
    <name evidence="7" type="ordered locus">Mlab_1677</name>
</gene>
<dbReference type="GO" id="GO:0016491">
    <property type="term" value="F:oxidoreductase activity"/>
    <property type="evidence" value="ECO:0007669"/>
    <property type="project" value="InterPro"/>
</dbReference>
<reference evidence="7 8" key="1">
    <citation type="journal article" date="2009" name="Stand. Genomic Sci.">
        <title>Complete genome sequence of Methanocorpusculum labreanum type strain Z.</title>
        <authorList>
            <person name="Anderson I.J."/>
            <person name="Sieprawska-Lupa M."/>
            <person name="Goltsman E."/>
            <person name="Lapidus A."/>
            <person name="Copeland A."/>
            <person name="Glavina Del Rio T."/>
            <person name="Tice H."/>
            <person name="Dalin E."/>
            <person name="Barry K."/>
            <person name="Pitluck S."/>
            <person name="Hauser L."/>
            <person name="Land M."/>
            <person name="Lucas S."/>
            <person name="Richardson P."/>
            <person name="Whitman W.B."/>
            <person name="Kyrpides N.C."/>
        </authorList>
    </citation>
    <scope>NUCLEOTIDE SEQUENCE [LARGE SCALE GENOMIC DNA]</scope>
    <source>
        <strain evidence="8">ATCC 43576 / DSM 4855 / Z</strain>
    </source>
</reference>
<dbReference type="GeneID" id="4795783"/>
<feature type="domain" description="NADPH-dependent FMN reductase-like" evidence="6">
    <location>
        <begin position="4"/>
        <end position="134"/>
    </location>
</feature>
<dbReference type="PANTHER" id="PTHR43278:SF2">
    <property type="entry name" value="IRON-SULFUR FLAVOPROTEIN"/>
    <property type="match status" value="1"/>
</dbReference>
<evidence type="ECO:0000256" key="2">
    <source>
        <dbReference type="ARBA" id="ARBA00001966"/>
    </source>
</evidence>
<dbReference type="eggNOG" id="arCOG02574">
    <property type="taxonomic scope" value="Archaea"/>
</dbReference>
<proteinExistence type="inferred from homology"/>
<dbReference type="Proteomes" id="UP000000365">
    <property type="component" value="Chromosome"/>
</dbReference>
<evidence type="ECO:0000256" key="5">
    <source>
        <dbReference type="ARBA" id="ARBA00038292"/>
    </source>
</evidence>
<comment type="similarity">
    <text evidence="5">Belongs to the SsuE family. Isf subfamily.</text>
</comment>
<name>A2SU32_METLZ</name>
<protein>
    <submittedName>
        <fullName evidence="7">NADPH-dependent FMN reductase</fullName>
    </submittedName>
</protein>
<dbReference type="InterPro" id="IPR005025">
    <property type="entry name" value="FMN_Rdtase-like_dom"/>
</dbReference>
<keyword evidence="4" id="KW-0288">FMN</keyword>